<dbReference type="Pfam" id="PF00722">
    <property type="entry name" value="Glyco_hydro_16"/>
    <property type="match status" value="1"/>
</dbReference>
<proteinExistence type="inferred from homology"/>
<dbReference type="GO" id="GO:0005975">
    <property type="term" value="P:carbohydrate metabolic process"/>
    <property type="evidence" value="ECO:0007669"/>
    <property type="project" value="InterPro"/>
</dbReference>
<feature type="compositionally biased region" description="Low complexity" evidence="2">
    <location>
        <begin position="1"/>
        <end position="12"/>
    </location>
</feature>
<feature type="region of interest" description="Disordered" evidence="2">
    <location>
        <begin position="1"/>
        <end position="31"/>
    </location>
</feature>
<dbReference type="PROSITE" id="PS51762">
    <property type="entry name" value="GH16_2"/>
    <property type="match status" value="1"/>
</dbReference>
<dbReference type="Proteomes" id="UP000002729">
    <property type="component" value="Unassembled WGS sequence"/>
</dbReference>
<evidence type="ECO:0000313" key="4">
    <source>
        <dbReference type="EMBL" id="EGB07627.1"/>
    </source>
</evidence>
<comment type="similarity">
    <text evidence="1">Belongs to the glycosyl hydrolase 16 family.</text>
</comment>
<dbReference type="SUPFAM" id="SSF49899">
    <property type="entry name" value="Concanavalin A-like lectins/glucanases"/>
    <property type="match status" value="1"/>
</dbReference>
<gene>
    <name evidence="4" type="primary">BGL5</name>
    <name evidence="4" type="ORF">AURANDRAFT_27453</name>
</gene>
<sequence>MGSFEPPRAASPRPDDEDRDPAPPPRLPTPRVDVEAHRLKVQRLALPAWWLPCERWKLVWHDDFDYDGPPDPRKWGFQTSCNRWIHDTDHAELQHYTSGRRENAWVEGGVLRVTARREPWGDHAYTSARLHTKLKGDWLYGRIEVCARLPPARRGLWPALWLLPTDSKYGRWPRSGEIDLCENIGWQPPGTIHTSVHTAVHNHRERTHSHAATTVADAHDKFHVYSLVWRPTQLLLCIDGETVHSFERGEAPPECTDWPFDQRFFLLINLAVGGTWGGKHGVDDAALPASLEIAYVRVFQER</sequence>
<feature type="domain" description="GH16" evidence="3">
    <location>
        <begin position="17"/>
        <end position="302"/>
    </location>
</feature>
<evidence type="ECO:0000313" key="5">
    <source>
        <dbReference type="Proteomes" id="UP000002729"/>
    </source>
</evidence>
<dbReference type="InterPro" id="IPR013320">
    <property type="entry name" value="ConA-like_dom_sf"/>
</dbReference>
<dbReference type="GeneID" id="20220364"/>
<dbReference type="CDD" id="cd08023">
    <property type="entry name" value="GH16_laminarinase_like"/>
    <property type="match status" value="1"/>
</dbReference>
<dbReference type="EMBL" id="GL833130">
    <property type="protein sequence ID" value="EGB07627.1"/>
    <property type="molecule type" value="Genomic_DNA"/>
</dbReference>
<evidence type="ECO:0000259" key="3">
    <source>
        <dbReference type="PROSITE" id="PS51762"/>
    </source>
</evidence>
<dbReference type="Gene3D" id="2.60.120.200">
    <property type="match status" value="1"/>
</dbReference>
<dbReference type="PANTHER" id="PTHR10963">
    <property type="entry name" value="GLYCOSYL HYDROLASE-RELATED"/>
    <property type="match status" value="1"/>
</dbReference>
<dbReference type="KEGG" id="aaf:AURANDRAFT_27453"/>
<reference evidence="4 5" key="1">
    <citation type="journal article" date="2011" name="Proc. Natl. Acad. Sci. U.S.A.">
        <title>Niche of harmful alga Aureococcus anophagefferens revealed through ecogenomics.</title>
        <authorList>
            <person name="Gobler C.J."/>
            <person name="Berry D.L."/>
            <person name="Dyhrman S.T."/>
            <person name="Wilhelm S.W."/>
            <person name="Salamov A."/>
            <person name="Lobanov A.V."/>
            <person name="Zhang Y."/>
            <person name="Collier J.L."/>
            <person name="Wurch L.L."/>
            <person name="Kustka A.B."/>
            <person name="Dill B.D."/>
            <person name="Shah M."/>
            <person name="VerBerkmoes N.C."/>
            <person name="Kuo A."/>
            <person name="Terry A."/>
            <person name="Pangilinan J."/>
            <person name="Lindquist E.A."/>
            <person name="Lucas S."/>
            <person name="Paulsen I.T."/>
            <person name="Hattenrath-Lehmann T.K."/>
            <person name="Talmage S.C."/>
            <person name="Walker E.A."/>
            <person name="Koch F."/>
            <person name="Burson A.M."/>
            <person name="Marcoval M.A."/>
            <person name="Tang Y.Z."/>
            <person name="Lecleir G.R."/>
            <person name="Coyne K.J."/>
            <person name="Berg G.M."/>
            <person name="Bertrand E.M."/>
            <person name="Saito M.A."/>
            <person name="Gladyshev V.N."/>
            <person name="Grigoriev I.V."/>
        </authorList>
    </citation>
    <scope>NUCLEOTIDE SEQUENCE [LARGE SCALE GENOMIC DNA]</scope>
    <source>
        <strain evidence="5">CCMP 1984</strain>
    </source>
</reference>
<evidence type="ECO:0000256" key="1">
    <source>
        <dbReference type="ARBA" id="ARBA00006865"/>
    </source>
</evidence>
<dbReference type="InterPro" id="IPR000757">
    <property type="entry name" value="Beta-glucanase-like"/>
</dbReference>
<dbReference type="OMA" id="RSKQGIW"/>
<accession>F0YBB3</accession>
<dbReference type="PANTHER" id="PTHR10963:SF55">
    <property type="entry name" value="GLYCOSIDE HYDROLASE FAMILY 16 PROTEIN"/>
    <property type="match status" value="1"/>
</dbReference>
<dbReference type="GO" id="GO:0004553">
    <property type="term" value="F:hydrolase activity, hydrolyzing O-glycosyl compounds"/>
    <property type="evidence" value="ECO:0007669"/>
    <property type="project" value="InterPro"/>
</dbReference>
<evidence type="ECO:0000256" key="2">
    <source>
        <dbReference type="SAM" id="MobiDB-lite"/>
    </source>
</evidence>
<dbReference type="AlphaFoldDB" id="F0YBB3"/>
<keyword evidence="5" id="KW-1185">Reference proteome</keyword>
<dbReference type="InParanoid" id="F0YBB3"/>
<dbReference type="OrthoDB" id="4781at2759"/>
<name>F0YBB3_AURAN</name>
<dbReference type="InterPro" id="IPR050546">
    <property type="entry name" value="Glycosyl_Hydrlase_16"/>
</dbReference>
<organism evidence="5">
    <name type="scientific">Aureococcus anophagefferens</name>
    <name type="common">Harmful bloom alga</name>
    <dbReference type="NCBI Taxonomy" id="44056"/>
    <lineage>
        <taxon>Eukaryota</taxon>
        <taxon>Sar</taxon>
        <taxon>Stramenopiles</taxon>
        <taxon>Ochrophyta</taxon>
        <taxon>Pelagophyceae</taxon>
        <taxon>Pelagomonadales</taxon>
        <taxon>Pelagomonadaceae</taxon>
        <taxon>Aureococcus</taxon>
    </lineage>
</organism>
<dbReference type="RefSeq" id="XP_009037625.1">
    <property type="nucleotide sequence ID" value="XM_009039377.1"/>
</dbReference>
<dbReference type="eggNOG" id="ENOG502S1W9">
    <property type="taxonomic scope" value="Eukaryota"/>
</dbReference>
<protein>
    <submittedName>
        <fullName evidence="4">Uncharacterized protein BGL5</fullName>
    </submittedName>
</protein>